<dbReference type="HOGENOM" id="CLU_3371326_0_0_2"/>
<name>D2RUJ8_HALTV</name>
<dbReference type="Proteomes" id="UP000001903">
    <property type="component" value="Chromosome"/>
</dbReference>
<evidence type="ECO:0000313" key="3">
    <source>
        <dbReference type="Proteomes" id="UP000001903"/>
    </source>
</evidence>
<evidence type="ECO:0000313" key="2">
    <source>
        <dbReference type="EMBL" id="ADB61170.1"/>
    </source>
</evidence>
<evidence type="ECO:0000256" key="1">
    <source>
        <dbReference type="SAM" id="MobiDB-lite"/>
    </source>
</evidence>
<dbReference type="KEGG" id="htu:Htur_2290"/>
<accession>D2RUJ8</accession>
<dbReference type="EMBL" id="CP001860">
    <property type="protein sequence ID" value="ADB61170.1"/>
    <property type="molecule type" value="Genomic_DNA"/>
</dbReference>
<dbReference type="AlphaFoldDB" id="D2RUJ8"/>
<reference evidence="2 3" key="1">
    <citation type="journal article" date="2010" name="Stand. Genomic Sci.">
        <title>Complete genome sequence of Haloterrigena turkmenica type strain (4k).</title>
        <authorList>
            <person name="Saunders E."/>
            <person name="Tindall B.J."/>
            <person name="Fahnrich R."/>
            <person name="Lapidus A."/>
            <person name="Copeland A."/>
            <person name="Del Rio T.G."/>
            <person name="Lucas S."/>
            <person name="Chen F."/>
            <person name="Tice H."/>
            <person name="Cheng J.F."/>
            <person name="Han C."/>
            <person name="Detter J.C."/>
            <person name="Bruce D."/>
            <person name="Goodwin L."/>
            <person name="Chain P."/>
            <person name="Pitluck S."/>
            <person name="Pati A."/>
            <person name="Ivanova N."/>
            <person name="Mavromatis K."/>
            <person name="Chen A."/>
            <person name="Palaniappan K."/>
            <person name="Land M."/>
            <person name="Hauser L."/>
            <person name="Chang Y.J."/>
            <person name="Jeffries C.D."/>
            <person name="Brettin T."/>
            <person name="Rohde M."/>
            <person name="Goker M."/>
            <person name="Bristow J."/>
            <person name="Eisen J.A."/>
            <person name="Markowitz V."/>
            <person name="Hugenholtz P."/>
            <person name="Klenk H.P."/>
            <person name="Kyrpides N.C."/>
        </authorList>
    </citation>
    <scope>NUCLEOTIDE SEQUENCE [LARGE SCALE GENOMIC DNA]</scope>
    <source>
        <strain evidence="3">ATCC 51198 / DSM 5511 / JCM 9101 / NCIMB 13204 / VKM B-1734 / 4k</strain>
    </source>
</reference>
<sequence>MRDELEEATQDEVEEAIERTEADDDDEDDLVVGS</sequence>
<keyword evidence="3" id="KW-1185">Reference proteome</keyword>
<feature type="region of interest" description="Disordered" evidence="1">
    <location>
        <begin position="1"/>
        <end position="34"/>
    </location>
</feature>
<proteinExistence type="predicted"/>
<organism evidence="2 3">
    <name type="scientific">Haloterrigena turkmenica (strain ATCC 51198 / DSM 5511 / JCM 9101 / NCIMB 13204 / VKM B-1734 / 4k)</name>
    <name type="common">Halococcus turkmenicus</name>
    <dbReference type="NCBI Taxonomy" id="543526"/>
    <lineage>
        <taxon>Archaea</taxon>
        <taxon>Methanobacteriati</taxon>
        <taxon>Methanobacteriota</taxon>
        <taxon>Stenosarchaea group</taxon>
        <taxon>Halobacteria</taxon>
        <taxon>Halobacteriales</taxon>
        <taxon>Natrialbaceae</taxon>
        <taxon>Haloterrigena</taxon>
    </lineage>
</organism>
<protein>
    <submittedName>
        <fullName evidence="2">Uncharacterized protein</fullName>
    </submittedName>
</protein>
<gene>
    <name evidence="2" type="ordered locus">Htur_2290</name>
</gene>